<dbReference type="PANTHER" id="PTHR43196:SF2">
    <property type="entry name" value="PHOSPHOADENOSINE PHOSPHOSULFATE REDUCTASE"/>
    <property type="match status" value="1"/>
</dbReference>
<dbReference type="Pfam" id="PF01507">
    <property type="entry name" value="PAPS_reduct"/>
    <property type="match status" value="1"/>
</dbReference>
<dbReference type="InterPro" id="IPR014729">
    <property type="entry name" value="Rossmann-like_a/b/a_fold"/>
</dbReference>
<gene>
    <name evidence="2" type="ORF">BROSI_A1371</name>
</gene>
<dbReference type="PANTHER" id="PTHR43196">
    <property type="entry name" value="SULFATE ADENYLYLTRANSFERASE SUBUNIT 2"/>
    <property type="match status" value="1"/>
</dbReference>
<evidence type="ECO:0000313" key="2">
    <source>
        <dbReference type="EMBL" id="GAN32856.1"/>
    </source>
</evidence>
<keyword evidence="3" id="KW-1185">Reference proteome</keyword>
<accession>A0ABQ0JVY3</accession>
<protein>
    <submittedName>
        <fullName evidence="2">Sulfurtransferase</fullName>
    </submittedName>
</protein>
<dbReference type="EMBL" id="BAFN01000001">
    <property type="protein sequence ID" value="GAN32856.1"/>
    <property type="molecule type" value="Genomic_DNA"/>
</dbReference>
<dbReference type="Proteomes" id="UP000032309">
    <property type="component" value="Unassembled WGS sequence"/>
</dbReference>
<dbReference type="InterPro" id="IPR017598">
    <property type="entry name" value="SulphurTrfase_DndC"/>
</dbReference>
<proteinExistence type="predicted"/>
<organism evidence="2 3">
    <name type="scientific">Candidatus Brocadia sinica JPN1</name>
    <dbReference type="NCBI Taxonomy" id="1197129"/>
    <lineage>
        <taxon>Bacteria</taxon>
        <taxon>Pseudomonadati</taxon>
        <taxon>Planctomycetota</taxon>
        <taxon>Candidatus Brocadiia</taxon>
        <taxon>Candidatus Brocadiales</taxon>
        <taxon>Candidatus Brocadiaceae</taxon>
        <taxon>Candidatus Brocadia</taxon>
    </lineage>
</organism>
<dbReference type="Gene3D" id="3.40.50.620">
    <property type="entry name" value="HUPs"/>
    <property type="match status" value="1"/>
</dbReference>
<dbReference type="InterPro" id="IPR050128">
    <property type="entry name" value="Sulfate_adenylyltrnsfr_sub2"/>
</dbReference>
<dbReference type="NCBIfam" id="TIGR03183">
    <property type="entry name" value="DNA_S_dndC"/>
    <property type="match status" value="1"/>
</dbReference>
<evidence type="ECO:0000313" key="3">
    <source>
        <dbReference type="Proteomes" id="UP000032309"/>
    </source>
</evidence>
<feature type="domain" description="Phosphoadenosine phosphosulphate reductase" evidence="1">
    <location>
        <begin position="32"/>
        <end position="211"/>
    </location>
</feature>
<sequence length="442" mass="51190">MPDQNLVAFNPKHIQEEIIDQYFAKDNNRPWIVGFSGGKDSTMLLQLVWYALKTIPVESRTRKIYVVCNNTLVENPKILEYTEKILDKIQKAAVEQSLPITVHRTAPKLEDTFWVNLIGRGYPAPNNVFRWCTERMKINPTTQFILEKISEENEVIILLGTRSEESARRAKSIKKFEIQGQRLGKHILPSAYVYAPIKNVLTEELWQYLSQVPSPWGASNKELITLYRNANNGDCPLVIDNTTPPCGNSRFGCWVCTVVNKDNSMEALIENGEEWMEPLMELRDLLVTSRGSEEYREKRRRDGTEKEGILGPYKSWFRAFFLEKLFLAQKEIQQTQPNITLISYQELVAIQVTWYRDNIFNYKVSDIYNKVFGTNIVLNAGDDNLVREKELLKELCKENPKDFELINDLLALQKTKTILMNNRGLQNVLENRLEQFVRGKTG</sequence>
<comment type="caution">
    <text evidence="2">The sequence shown here is derived from an EMBL/GenBank/DDBJ whole genome shotgun (WGS) entry which is preliminary data.</text>
</comment>
<dbReference type="RefSeq" id="WP_200891707.1">
    <property type="nucleotide sequence ID" value="NZ_BAFN01000001.1"/>
</dbReference>
<dbReference type="InterPro" id="IPR002500">
    <property type="entry name" value="PAPS_reduct_dom"/>
</dbReference>
<dbReference type="SUPFAM" id="SSF52402">
    <property type="entry name" value="Adenine nucleotide alpha hydrolases-like"/>
    <property type="match status" value="1"/>
</dbReference>
<evidence type="ECO:0000259" key="1">
    <source>
        <dbReference type="Pfam" id="PF01507"/>
    </source>
</evidence>
<name>A0ABQ0JVY3_9BACT</name>
<reference evidence="3" key="1">
    <citation type="journal article" date="2015" name="Genome Announc.">
        <title>Draft Genome Sequence of an Anaerobic Ammonium-Oxidizing Bacterium, "Candidatus Brocadia sinica".</title>
        <authorList>
            <person name="Oshiki M."/>
            <person name="Shinyako-Hata K."/>
            <person name="Satoh H."/>
            <person name="Okabe S."/>
        </authorList>
    </citation>
    <scope>NUCLEOTIDE SEQUENCE [LARGE SCALE GENOMIC DNA]</scope>
    <source>
        <strain evidence="3">JPN1</strain>
    </source>
</reference>